<sequence length="62" mass="7347">MELKRRMTFDEVSQHMKEHTFKLPSRVSVGRYAKQLGFKVYKPMVDGKMQFYYVNDAIPSNS</sequence>
<name>A0A5M8P391_9BACT</name>
<evidence type="ECO:0000313" key="2">
    <source>
        <dbReference type="Proteomes" id="UP000324575"/>
    </source>
</evidence>
<gene>
    <name evidence="1" type="ORF">EZS26_001018</name>
</gene>
<proteinExistence type="predicted"/>
<dbReference type="EMBL" id="SNRX01000005">
    <property type="protein sequence ID" value="KAA6302848.1"/>
    <property type="molecule type" value="Genomic_DNA"/>
</dbReference>
<comment type="caution">
    <text evidence="1">The sequence shown here is derived from an EMBL/GenBank/DDBJ whole genome shotgun (WGS) entry which is preliminary data.</text>
</comment>
<accession>A0A5M8P391</accession>
<dbReference type="Proteomes" id="UP000324575">
    <property type="component" value="Unassembled WGS sequence"/>
</dbReference>
<dbReference type="AlphaFoldDB" id="A0A5M8P391"/>
<reference evidence="1 2" key="1">
    <citation type="submission" date="2019-03" db="EMBL/GenBank/DDBJ databases">
        <title>Single cell metagenomics reveals metabolic interactions within the superorganism composed of flagellate Streblomastix strix and complex community of Bacteroidetes bacteria on its surface.</title>
        <authorList>
            <person name="Treitli S.C."/>
            <person name="Kolisko M."/>
            <person name="Husnik F."/>
            <person name="Keeling P."/>
            <person name="Hampl V."/>
        </authorList>
    </citation>
    <scope>NUCLEOTIDE SEQUENCE [LARGE SCALE GENOMIC DNA]</scope>
    <source>
        <strain evidence="1">St1</strain>
    </source>
</reference>
<protein>
    <submittedName>
        <fullName evidence="1">Uncharacterized protein</fullName>
    </submittedName>
</protein>
<organism evidence="1 2">
    <name type="scientific">Candidatus Ordinivivax streblomastigis</name>
    <dbReference type="NCBI Taxonomy" id="2540710"/>
    <lineage>
        <taxon>Bacteria</taxon>
        <taxon>Pseudomonadati</taxon>
        <taxon>Bacteroidota</taxon>
        <taxon>Bacteroidia</taxon>
        <taxon>Bacteroidales</taxon>
        <taxon>Candidatus Ordinivivax</taxon>
    </lineage>
</organism>
<evidence type="ECO:0000313" key="1">
    <source>
        <dbReference type="EMBL" id="KAA6302848.1"/>
    </source>
</evidence>